<dbReference type="SMART" id="SM00347">
    <property type="entry name" value="HTH_MARR"/>
    <property type="match status" value="1"/>
</dbReference>
<sequence length="149" mass="17312">MEKIDQAFLKSFMKAWIQFHRAPHQLKKRADDCLKPSAFILLSILHGEEEPKMLSVSELSKILQVTSPTVTQLVTQLENNNLVERKINPSDRRAILVKLTEQGIQLVDQQRNKFLDSMKGLIEYLGVDESKKLTELMNRTVQYFQQQRS</sequence>
<evidence type="ECO:0000256" key="1">
    <source>
        <dbReference type="ARBA" id="ARBA00023015"/>
    </source>
</evidence>
<proteinExistence type="predicted"/>
<keyword evidence="6" id="KW-1185">Reference proteome</keyword>
<dbReference type="CDD" id="cd00090">
    <property type="entry name" value="HTH_ARSR"/>
    <property type="match status" value="1"/>
</dbReference>
<dbReference type="InterPro" id="IPR036390">
    <property type="entry name" value="WH_DNA-bd_sf"/>
</dbReference>
<dbReference type="GO" id="GO:0003677">
    <property type="term" value="F:DNA binding"/>
    <property type="evidence" value="ECO:0007669"/>
    <property type="project" value="UniProtKB-KW"/>
</dbReference>
<keyword evidence="3" id="KW-0804">Transcription</keyword>
<protein>
    <submittedName>
        <fullName evidence="5">DNA-binding transcriptional regulator, MarR family</fullName>
    </submittedName>
</protein>
<dbReference type="PANTHER" id="PTHR42756:SF1">
    <property type="entry name" value="TRANSCRIPTIONAL REPRESSOR OF EMRAB OPERON"/>
    <property type="match status" value="1"/>
</dbReference>
<dbReference type="STRING" id="112248.SAMN05444392_101419"/>
<keyword evidence="2 5" id="KW-0238">DNA-binding</keyword>
<evidence type="ECO:0000313" key="6">
    <source>
        <dbReference type="Proteomes" id="UP000184476"/>
    </source>
</evidence>
<reference evidence="5 6" key="1">
    <citation type="submission" date="2016-11" db="EMBL/GenBank/DDBJ databases">
        <authorList>
            <person name="Jaros S."/>
            <person name="Januszkiewicz K."/>
            <person name="Wedrychowicz H."/>
        </authorList>
    </citation>
    <scope>NUCLEOTIDE SEQUENCE [LARGE SCALE GENOMIC DNA]</scope>
    <source>
        <strain evidence="5 6">DSM 44666</strain>
    </source>
</reference>
<dbReference type="InterPro" id="IPR036388">
    <property type="entry name" value="WH-like_DNA-bd_sf"/>
</dbReference>
<name>A0A1M4TD31_9BACL</name>
<dbReference type="RefSeq" id="WP_175552253.1">
    <property type="nucleotide sequence ID" value="NZ_FQVL01000001.1"/>
</dbReference>
<evidence type="ECO:0000256" key="3">
    <source>
        <dbReference type="ARBA" id="ARBA00023163"/>
    </source>
</evidence>
<accession>A0A1M4TD31</accession>
<dbReference type="AlphaFoldDB" id="A0A1M4TD31"/>
<organism evidence="5 6">
    <name type="scientific">Seinonella peptonophila</name>
    <dbReference type="NCBI Taxonomy" id="112248"/>
    <lineage>
        <taxon>Bacteria</taxon>
        <taxon>Bacillati</taxon>
        <taxon>Bacillota</taxon>
        <taxon>Bacilli</taxon>
        <taxon>Bacillales</taxon>
        <taxon>Thermoactinomycetaceae</taxon>
        <taxon>Seinonella</taxon>
    </lineage>
</organism>
<keyword evidence="1" id="KW-0805">Transcription regulation</keyword>
<dbReference type="InterPro" id="IPR011991">
    <property type="entry name" value="ArsR-like_HTH"/>
</dbReference>
<dbReference type="PRINTS" id="PR00598">
    <property type="entry name" value="HTHMARR"/>
</dbReference>
<dbReference type="Gene3D" id="1.10.10.10">
    <property type="entry name" value="Winged helix-like DNA-binding domain superfamily/Winged helix DNA-binding domain"/>
    <property type="match status" value="1"/>
</dbReference>
<dbReference type="EMBL" id="FQVL01000001">
    <property type="protein sequence ID" value="SHE42459.1"/>
    <property type="molecule type" value="Genomic_DNA"/>
</dbReference>
<dbReference type="Proteomes" id="UP000184476">
    <property type="component" value="Unassembled WGS sequence"/>
</dbReference>
<evidence type="ECO:0000256" key="2">
    <source>
        <dbReference type="ARBA" id="ARBA00023125"/>
    </source>
</evidence>
<gene>
    <name evidence="5" type="ORF">SAMN05444392_101419</name>
</gene>
<dbReference type="GO" id="GO:0003700">
    <property type="term" value="F:DNA-binding transcription factor activity"/>
    <property type="evidence" value="ECO:0007669"/>
    <property type="project" value="InterPro"/>
</dbReference>
<evidence type="ECO:0000259" key="4">
    <source>
        <dbReference type="PROSITE" id="PS50995"/>
    </source>
</evidence>
<feature type="domain" description="HTH marR-type" evidence="4">
    <location>
        <begin position="1"/>
        <end position="142"/>
    </location>
</feature>
<dbReference type="PROSITE" id="PS50995">
    <property type="entry name" value="HTH_MARR_2"/>
    <property type="match status" value="1"/>
</dbReference>
<dbReference type="InterPro" id="IPR000835">
    <property type="entry name" value="HTH_MarR-typ"/>
</dbReference>
<dbReference type="Pfam" id="PF12802">
    <property type="entry name" value="MarR_2"/>
    <property type="match status" value="1"/>
</dbReference>
<dbReference type="PANTHER" id="PTHR42756">
    <property type="entry name" value="TRANSCRIPTIONAL REGULATOR, MARR"/>
    <property type="match status" value="1"/>
</dbReference>
<evidence type="ECO:0000313" key="5">
    <source>
        <dbReference type="EMBL" id="SHE42459.1"/>
    </source>
</evidence>
<dbReference type="SUPFAM" id="SSF46785">
    <property type="entry name" value="Winged helix' DNA-binding domain"/>
    <property type="match status" value="1"/>
</dbReference>